<dbReference type="EMBL" id="SNRW01047539">
    <property type="protein sequence ID" value="KAA6315170.1"/>
    <property type="molecule type" value="Genomic_DNA"/>
</dbReference>
<sequence>PDNSAQNPLGFTICLGTDATKNNLGLRISSDGNTLTFNGRVF</sequence>
<name>A0A5J4Q269_9EUKA</name>
<gene>
    <name evidence="1" type="ORF">EZS28_055460</name>
</gene>
<evidence type="ECO:0000313" key="1">
    <source>
        <dbReference type="EMBL" id="KAA6315170.1"/>
    </source>
</evidence>
<protein>
    <submittedName>
        <fullName evidence="1">Uncharacterized protein</fullName>
    </submittedName>
</protein>
<dbReference type="AlphaFoldDB" id="A0A5J4Q269"/>
<reference evidence="1 2" key="1">
    <citation type="submission" date="2019-03" db="EMBL/GenBank/DDBJ databases">
        <title>Single cell metagenomics reveals metabolic interactions within the superorganism composed of flagellate Streblomastix strix and complex community of Bacteroidetes bacteria on its surface.</title>
        <authorList>
            <person name="Treitli S.C."/>
            <person name="Kolisko M."/>
            <person name="Husnik F."/>
            <person name="Keeling P."/>
            <person name="Hampl V."/>
        </authorList>
    </citation>
    <scope>NUCLEOTIDE SEQUENCE [LARGE SCALE GENOMIC DNA]</scope>
    <source>
        <strain evidence="1">ST1C</strain>
    </source>
</reference>
<proteinExistence type="predicted"/>
<organism evidence="1 2">
    <name type="scientific">Streblomastix strix</name>
    <dbReference type="NCBI Taxonomy" id="222440"/>
    <lineage>
        <taxon>Eukaryota</taxon>
        <taxon>Metamonada</taxon>
        <taxon>Preaxostyla</taxon>
        <taxon>Oxymonadida</taxon>
        <taxon>Streblomastigidae</taxon>
        <taxon>Streblomastix</taxon>
    </lineage>
</organism>
<accession>A0A5J4Q269</accession>
<feature type="non-terminal residue" evidence="1">
    <location>
        <position position="1"/>
    </location>
</feature>
<evidence type="ECO:0000313" key="2">
    <source>
        <dbReference type="Proteomes" id="UP000324800"/>
    </source>
</evidence>
<dbReference type="Proteomes" id="UP000324800">
    <property type="component" value="Unassembled WGS sequence"/>
</dbReference>
<comment type="caution">
    <text evidence="1">The sequence shown here is derived from an EMBL/GenBank/DDBJ whole genome shotgun (WGS) entry which is preliminary data.</text>
</comment>